<dbReference type="Proteomes" id="UP000697107">
    <property type="component" value="Unassembled WGS sequence"/>
</dbReference>
<name>A0A329RK40_9STRA</name>
<dbReference type="OrthoDB" id="123788at2759"/>
<dbReference type="EMBL" id="RCMI01001111">
    <property type="protein sequence ID" value="KAG2890591.1"/>
    <property type="molecule type" value="Genomic_DNA"/>
</dbReference>
<dbReference type="STRING" id="29920.A0A329RK40"/>
<dbReference type="Proteomes" id="UP000736787">
    <property type="component" value="Unassembled WGS sequence"/>
</dbReference>
<proteinExistence type="predicted"/>
<evidence type="ECO:0000313" key="6">
    <source>
        <dbReference type="Proteomes" id="UP000251314"/>
    </source>
</evidence>
<comment type="caution">
    <text evidence="5">The sequence shown here is derived from an EMBL/GenBank/DDBJ whole genome shotgun (WGS) entry which is preliminary data.</text>
</comment>
<evidence type="ECO:0000313" key="4">
    <source>
        <dbReference type="EMBL" id="KAG2964865.1"/>
    </source>
</evidence>
<accession>A0A329RK40</accession>
<evidence type="ECO:0000313" key="2">
    <source>
        <dbReference type="EMBL" id="KAG2890591.1"/>
    </source>
</evidence>
<reference evidence="1" key="2">
    <citation type="submission" date="2018-10" db="EMBL/GenBank/DDBJ databases">
        <title>Effector identification in a new, highly contiguous assembly of the strawberry crown rot pathogen Phytophthora cactorum.</title>
        <authorList>
            <person name="Armitage A.D."/>
            <person name="Nellist C.F."/>
            <person name="Bates H."/>
            <person name="Vickerstaff R.J."/>
            <person name="Harrison R.J."/>
        </authorList>
    </citation>
    <scope>NUCLEOTIDE SEQUENCE</scope>
    <source>
        <strain evidence="1">15-7</strain>
        <strain evidence="2">4032</strain>
        <strain evidence="3">4040</strain>
        <strain evidence="4">P415</strain>
    </source>
</reference>
<dbReference type="Proteomes" id="UP000735874">
    <property type="component" value="Unassembled WGS sequence"/>
</dbReference>
<evidence type="ECO:0000313" key="5">
    <source>
        <dbReference type="EMBL" id="RAW23568.1"/>
    </source>
</evidence>
<dbReference type="AlphaFoldDB" id="A0A329RK40"/>
<gene>
    <name evidence="5" type="ORF">PC110_g19996</name>
    <name evidence="1" type="ORF">PC113_g18722</name>
    <name evidence="2" type="ORF">PC115_g19460</name>
    <name evidence="3" type="ORF">PC117_g19954</name>
    <name evidence="4" type="ORF">PC118_g20075</name>
</gene>
<protein>
    <submittedName>
        <fullName evidence="5">Uncharacterized protein</fullName>
    </submittedName>
</protein>
<dbReference type="Proteomes" id="UP000774804">
    <property type="component" value="Unassembled WGS sequence"/>
</dbReference>
<sequence length="226" mass="25028">MELSQCARRDHIATGHQDGRYLIVEIDLLDQWPNIVISPIGVVEKSGSIKAIGVINDYSYPESGALNDFSDRTNFPVIAYNPPRDIARRIFELRTRFPGHPILVMLRDVSGAFRHIPMSAGHVHTFAFRFEGFLIIDLSCGFSWCGSPAYYSLAGSLINNLYQHQLPHPALAPLDPSPLVGNVWCDDHTCIELDTGTRCSVANLALRKAMAAGNPTLPFLMDVEHA</sequence>
<dbReference type="VEuPathDB" id="FungiDB:PC110_g19996"/>
<evidence type="ECO:0000313" key="3">
    <source>
        <dbReference type="EMBL" id="KAG2908421.1"/>
    </source>
</evidence>
<evidence type="ECO:0000313" key="1">
    <source>
        <dbReference type="EMBL" id="KAG2842859.1"/>
    </source>
</evidence>
<keyword evidence="6" id="KW-1185">Reference proteome</keyword>
<dbReference type="EMBL" id="RCMK01000899">
    <property type="protein sequence ID" value="KAG2908421.1"/>
    <property type="molecule type" value="Genomic_DNA"/>
</dbReference>
<dbReference type="EMBL" id="RCMG01000902">
    <property type="protein sequence ID" value="KAG2842859.1"/>
    <property type="molecule type" value="Genomic_DNA"/>
</dbReference>
<dbReference type="Proteomes" id="UP000251314">
    <property type="component" value="Unassembled WGS sequence"/>
</dbReference>
<dbReference type="EMBL" id="MJFZ01001032">
    <property type="protein sequence ID" value="RAW23568.1"/>
    <property type="molecule type" value="Genomic_DNA"/>
</dbReference>
<organism evidence="5 6">
    <name type="scientific">Phytophthora cactorum</name>
    <dbReference type="NCBI Taxonomy" id="29920"/>
    <lineage>
        <taxon>Eukaryota</taxon>
        <taxon>Sar</taxon>
        <taxon>Stramenopiles</taxon>
        <taxon>Oomycota</taxon>
        <taxon>Peronosporomycetes</taxon>
        <taxon>Peronosporales</taxon>
        <taxon>Peronosporaceae</taxon>
        <taxon>Phytophthora</taxon>
    </lineage>
</organism>
<dbReference type="EMBL" id="RCML01001167">
    <property type="protein sequence ID" value="KAG2964865.1"/>
    <property type="molecule type" value="Genomic_DNA"/>
</dbReference>
<reference evidence="5 6" key="1">
    <citation type="submission" date="2018-01" db="EMBL/GenBank/DDBJ databases">
        <title>Draft genome of the strawberry crown rot pathogen Phytophthora cactorum.</title>
        <authorList>
            <person name="Armitage A.D."/>
            <person name="Lysoe E."/>
            <person name="Nellist C.F."/>
            <person name="Harrison R.J."/>
            <person name="Brurberg M.B."/>
        </authorList>
    </citation>
    <scope>NUCLEOTIDE SEQUENCE [LARGE SCALE GENOMIC DNA]</scope>
    <source>
        <strain evidence="5 6">10300</strain>
    </source>
</reference>